<sequence length="163" mass="17882">MHLDQIDFAARASALIEFFGRGGRLAFMGHLARPFLPELTPFIPLASGRRIDFRLVAKGSHPIFEGIDRALLETRHGVAGFYGRGYAPIPRGGRALTGIGPEKAPIDWVWERPEGGEILMHSGNDLWSVCDDAAVNILLAERLAAWCAGADETFDHMDAEPFV</sequence>
<keyword evidence="2" id="KW-1185">Reference proteome</keyword>
<dbReference type="Proteomes" id="UP001317629">
    <property type="component" value="Plasmid pSS37A-Re-1"/>
</dbReference>
<proteinExistence type="predicted"/>
<dbReference type="EMBL" id="AP027143">
    <property type="protein sequence ID" value="BDV36009.1"/>
    <property type="molecule type" value="Genomic_DNA"/>
</dbReference>
<evidence type="ECO:0000313" key="1">
    <source>
        <dbReference type="EMBL" id="BDV36009.1"/>
    </source>
</evidence>
<reference evidence="1 2" key="1">
    <citation type="journal article" date="2023" name="Int. J. Syst. Evol. Microbiol.">
        <title>Methylocystis iwaonis sp. nov., a type II methane-oxidizing bacterium from surface soil of a rice paddy field in Japan, and emended description of the genus Methylocystis (ex Whittenbury et al. 1970) Bowman et al. 1993.</title>
        <authorList>
            <person name="Kaise H."/>
            <person name="Sawadogo J.B."/>
            <person name="Alam M.S."/>
            <person name="Ueno C."/>
            <person name="Dianou D."/>
            <person name="Shinjo R."/>
            <person name="Asakawa S."/>
        </authorList>
    </citation>
    <scope>NUCLEOTIDE SEQUENCE [LARGE SCALE GENOMIC DNA]</scope>
    <source>
        <strain evidence="1 2">SS37A-Re</strain>
    </source>
</reference>
<accession>A0ABN6VJY6</accession>
<gene>
    <name evidence="1" type="ORF">SS37A_35390</name>
</gene>
<protein>
    <submittedName>
        <fullName evidence="1">Uncharacterized protein</fullName>
    </submittedName>
</protein>
<geneLocation type="plasmid" evidence="1 2">
    <name>pSS37A-Re-1</name>
</geneLocation>
<organism evidence="1 2">
    <name type="scientific">Methylocystis iwaonis</name>
    <dbReference type="NCBI Taxonomy" id="2885079"/>
    <lineage>
        <taxon>Bacteria</taxon>
        <taxon>Pseudomonadati</taxon>
        <taxon>Pseudomonadota</taxon>
        <taxon>Alphaproteobacteria</taxon>
        <taxon>Hyphomicrobiales</taxon>
        <taxon>Methylocystaceae</taxon>
        <taxon>Methylocystis</taxon>
    </lineage>
</organism>
<keyword evidence="1" id="KW-0614">Plasmid</keyword>
<evidence type="ECO:0000313" key="2">
    <source>
        <dbReference type="Proteomes" id="UP001317629"/>
    </source>
</evidence>
<name>A0ABN6VJY6_9HYPH</name>